<sequence length="62" mass="6807">MHEEPWLVPVGQQVVPEKARRGKITARLAADHALDGVEVDVPMIAEGEHPGVQDEPFVQLGR</sequence>
<protein>
    <submittedName>
        <fullName evidence="1">Uncharacterized protein</fullName>
    </submittedName>
</protein>
<comment type="caution">
    <text evidence="1">The sequence shown here is derived from an EMBL/GenBank/DDBJ whole genome shotgun (WGS) entry which is preliminary data.</text>
</comment>
<dbReference type="RefSeq" id="WP_378066936.1">
    <property type="nucleotide sequence ID" value="NZ_JBHSBL010000013.1"/>
</dbReference>
<dbReference type="EMBL" id="JBHSBL010000013">
    <property type="protein sequence ID" value="MFC4065952.1"/>
    <property type="molecule type" value="Genomic_DNA"/>
</dbReference>
<evidence type="ECO:0000313" key="1">
    <source>
        <dbReference type="EMBL" id="MFC4065952.1"/>
    </source>
</evidence>
<name>A0ABV8ISJ4_9ACTN</name>
<accession>A0ABV8ISJ4</accession>
<evidence type="ECO:0000313" key="2">
    <source>
        <dbReference type="Proteomes" id="UP001595867"/>
    </source>
</evidence>
<proteinExistence type="predicted"/>
<organism evidence="1 2">
    <name type="scientific">Actinoplanes subglobosus</name>
    <dbReference type="NCBI Taxonomy" id="1547892"/>
    <lineage>
        <taxon>Bacteria</taxon>
        <taxon>Bacillati</taxon>
        <taxon>Actinomycetota</taxon>
        <taxon>Actinomycetes</taxon>
        <taxon>Micromonosporales</taxon>
        <taxon>Micromonosporaceae</taxon>
        <taxon>Actinoplanes</taxon>
    </lineage>
</organism>
<dbReference type="Proteomes" id="UP001595867">
    <property type="component" value="Unassembled WGS sequence"/>
</dbReference>
<keyword evidence="2" id="KW-1185">Reference proteome</keyword>
<gene>
    <name evidence="1" type="ORF">ACFO0C_13505</name>
</gene>
<reference evidence="2" key="1">
    <citation type="journal article" date="2019" name="Int. J. Syst. Evol. Microbiol.">
        <title>The Global Catalogue of Microorganisms (GCM) 10K type strain sequencing project: providing services to taxonomists for standard genome sequencing and annotation.</title>
        <authorList>
            <consortium name="The Broad Institute Genomics Platform"/>
            <consortium name="The Broad Institute Genome Sequencing Center for Infectious Disease"/>
            <person name="Wu L."/>
            <person name="Ma J."/>
        </authorList>
    </citation>
    <scope>NUCLEOTIDE SEQUENCE [LARGE SCALE GENOMIC DNA]</scope>
    <source>
        <strain evidence="2">TBRC 5832</strain>
    </source>
</reference>